<dbReference type="Proteomes" id="UP000009130">
    <property type="component" value="Chromosome 15"/>
</dbReference>
<evidence type="ECO:0000313" key="2">
    <source>
        <dbReference type="EMBL" id="EHH57338.1"/>
    </source>
</evidence>
<sequence>MGPMWRMRGGATRRHLEQRGPRTSGDKEEQPLQEPASGFRSQDSEPSGSWL</sequence>
<feature type="compositionally biased region" description="Basic and acidic residues" evidence="1">
    <location>
        <begin position="14"/>
        <end position="30"/>
    </location>
</feature>
<proteinExistence type="predicted"/>
<evidence type="ECO:0000256" key="1">
    <source>
        <dbReference type="SAM" id="MobiDB-lite"/>
    </source>
</evidence>
<dbReference type="EMBL" id="CM001290">
    <property type="protein sequence ID" value="EHH57338.1"/>
    <property type="molecule type" value="Genomic_DNA"/>
</dbReference>
<feature type="compositionally biased region" description="Polar residues" evidence="1">
    <location>
        <begin position="39"/>
        <end position="51"/>
    </location>
</feature>
<gene>
    <name evidence="2" type="ORF">EGM_06943</name>
</gene>
<reference evidence="2" key="1">
    <citation type="journal article" date="2011" name="Nat. Biotechnol.">
        <title>Genome sequencing and comparison of two nonhuman primate animal models, the cynomolgus and Chinese rhesus macaques.</title>
        <authorList>
            <person name="Yan G."/>
            <person name="Zhang G."/>
            <person name="Fang X."/>
            <person name="Zhang Y."/>
            <person name="Li C."/>
            <person name="Ling F."/>
            <person name="Cooper D.N."/>
            <person name="Li Q."/>
            <person name="Li Y."/>
            <person name="van Gool A.J."/>
            <person name="Du H."/>
            <person name="Chen J."/>
            <person name="Chen R."/>
            <person name="Zhang P."/>
            <person name="Huang Z."/>
            <person name="Thompson J.R."/>
            <person name="Meng Y."/>
            <person name="Bai Y."/>
            <person name="Wang J."/>
            <person name="Zhuo M."/>
            <person name="Wang T."/>
            <person name="Huang Y."/>
            <person name="Wei L."/>
            <person name="Li J."/>
            <person name="Wang Z."/>
            <person name="Hu H."/>
            <person name="Yang P."/>
            <person name="Le L."/>
            <person name="Stenson P.D."/>
            <person name="Li B."/>
            <person name="Liu X."/>
            <person name="Ball E.V."/>
            <person name="An N."/>
            <person name="Huang Q."/>
            <person name="Zhang Y."/>
            <person name="Fan W."/>
            <person name="Zhang X."/>
            <person name="Li Y."/>
            <person name="Wang W."/>
            <person name="Katze M.G."/>
            <person name="Su B."/>
            <person name="Nielsen R."/>
            <person name="Yang H."/>
            <person name="Wang J."/>
            <person name="Wang X."/>
            <person name="Wang J."/>
        </authorList>
    </citation>
    <scope>NUCLEOTIDE SEQUENCE [LARGE SCALE GENOMIC DNA]</scope>
    <source>
        <strain evidence="2">CE-4</strain>
    </source>
</reference>
<accession>G7PS72</accession>
<feature type="region of interest" description="Disordered" evidence="1">
    <location>
        <begin position="1"/>
        <end position="51"/>
    </location>
</feature>
<dbReference type="AlphaFoldDB" id="G7PS72"/>
<name>G7PS72_MACFA</name>
<protein>
    <submittedName>
        <fullName evidence="2">TSG-9</fullName>
    </submittedName>
</protein>
<dbReference type="eggNOG" id="ENOG502SVWC">
    <property type="taxonomic scope" value="Eukaryota"/>
</dbReference>
<organism>
    <name type="scientific">Macaca fascicularis</name>
    <name type="common">Crab-eating macaque</name>
    <name type="synonym">Cynomolgus monkey</name>
    <dbReference type="NCBI Taxonomy" id="9541"/>
    <lineage>
        <taxon>Eukaryota</taxon>
        <taxon>Metazoa</taxon>
        <taxon>Chordata</taxon>
        <taxon>Craniata</taxon>
        <taxon>Vertebrata</taxon>
        <taxon>Euteleostomi</taxon>
        <taxon>Mammalia</taxon>
        <taxon>Eutheria</taxon>
        <taxon>Euarchontoglires</taxon>
        <taxon>Primates</taxon>
        <taxon>Haplorrhini</taxon>
        <taxon>Catarrhini</taxon>
        <taxon>Cercopithecidae</taxon>
        <taxon>Cercopithecinae</taxon>
        <taxon>Macaca</taxon>
    </lineage>
</organism>